<name>A0AAP2W5L5_9EURY</name>
<gene>
    <name evidence="1" type="ORF">CUJ83_05470</name>
</gene>
<organism evidence="1 2">
    <name type="scientific">Methanooceanicella nereidis</name>
    <dbReference type="NCBI Taxonomy" id="2052831"/>
    <lineage>
        <taxon>Archaea</taxon>
        <taxon>Methanobacteriati</taxon>
        <taxon>Methanobacteriota</taxon>
        <taxon>Stenosarchaea group</taxon>
        <taxon>Methanomicrobia</taxon>
        <taxon>Methanocellales</taxon>
        <taxon>Methanocellaceae</taxon>
        <taxon>Methanooceanicella</taxon>
    </lineage>
</organism>
<reference evidence="1 2" key="1">
    <citation type="submission" date="2017-11" db="EMBL/GenBank/DDBJ databases">
        <title>Isolation and Characterization of Family Methanocellaceae Species from Potential Methane Hydrate Area Offshore Southwestern Taiwan.</title>
        <authorList>
            <person name="Zhang W.-L."/>
            <person name="Chen W.-C."/>
            <person name="Lai M.-C."/>
            <person name="Chen S.-C."/>
        </authorList>
    </citation>
    <scope>NUCLEOTIDE SEQUENCE [LARGE SCALE GENOMIC DNA]</scope>
    <source>
        <strain evidence="1 2">CWC-04</strain>
    </source>
</reference>
<dbReference type="Proteomes" id="UP001320159">
    <property type="component" value="Unassembled WGS sequence"/>
</dbReference>
<accession>A0AAP2W5L5</accession>
<dbReference type="EMBL" id="PGCK01000003">
    <property type="protein sequence ID" value="MCD1294448.1"/>
    <property type="molecule type" value="Genomic_DNA"/>
</dbReference>
<evidence type="ECO:0000313" key="2">
    <source>
        <dbReference type="Proteomes" id="UP001320159"/>
    </source>
</evidence>
<proteinExistence type="predicted"/>
<sequence>MIWRKNAALMADFLNMCMAPVTGMAHKPEVSISTPESLKKGTTTTIILSVNHLGTGPEHYVDRVALYDGDKLLKEWTYGRDNYVKDRSWDLKHQCSLDRDADLRAVVHCSDNAESSYGMKVNVK</sequence>
<dbReference type="RefSeq" id="WP_230741275.1">
    <property type="nucleotide sequence ID" value="NZ_PGCK01000003.1"/>
</dbReference>
<protein>
    <submittedName>
        <fullName evidence="1">Uncharacterized protein</fullName>
    </submittedName>
</protein>
<dbReference type="AlphaFoldDB" id="A0AAP2W5L5"/>
<keyword evidence="2" id="KW-1185">Reference proteome</keyword>
<evidence type="ECO:0000313" key="1">
    <source>
        <dbReference type="EMBL" id="MCD1294448.1"/>
    </source>
</evidence>
<comment type="caution">
    <text evidence="1">The sequence shown here is derived from an EMBL/GenBank/DDBJ whole genome shotgun (WGS) entry which is preliminary data.</text>
</comment>